<proteinExistence type="predicted"/>
<feature type="non-terminal residue" evidence="1">
    <location>
        <position position="1"/>
    </location>
</feature>
<feature type="non-terminal residue" evidence="1">
    <location>
        <position position="75"/>
    </location>
</feature>
<name>S4P565_9NEOP</name>
<protein>
    <submittedName>
        <fullName evidence="1">Uncharacterized protein</fullName>
    </submittedName>
</protein>
<organism evidence="1">
    <name type="scientific">Pararge aegeria</name>
    <name type="common">speckled wood butterfly</name>
    <dbReference type="NCBI Taxonomy" id="116150"/>
    <lineage>
        <taxon>Eukaryota</taxon>
        <taxon>Metazoa</taxon>
        <taxon>Ecdysozoa</taxon>
        <taxon>Arthropoda</taxon>
        <taxon>Hexapoda</taxon>
        <taxon>Insecta</taxon>
        <taxon>Pterygota</taxon>
        <taxon>Neoptera</taxon>
        <taxon>Endopterygota</taxon>
        <taxon>Lepidoptera</taxon>
        <taxon>Glossata</taxon>
        <taxon>Ditrysia</taxon>
        <taxon>Papilionoidea</taxon>
        <taxon>Nymphalidae</taxon>
        <taxon>Satyrinae</taxon>
        <taxon>Satyrini</taxon>
        <taxon>Parargina</taxon>
        <taxon>Pararge</taxon>
    </lineage>
</organism>
<dbReference type="AlphaFoldDB" id="S4P565"/>
<sequence length="75" mass="8391">AHKTLYFILSKVEANLAIIDKSSEEIDNSNDDILNCCTLNIARGNHVVLLTDDIELHNNSNTSNMHIFAVSEIKH</sequence>
<accession>S4P565</accession>
<dbReference type="EMBL" id="GAIX01010870">
    <property type="protein sequence ID" value="JAA81690.1"/>
    <property type="molecule type" value="Transcribed_RNA"/>
</dbReference>
<reference evidence="1" key="1">
    <citation type="journal article" date="2013" name="BMC Genomics">
        <title>Unscrambling butterfly oogenesis.</title>
        <authorList>
            <person name="Carter J.M."/>
            <person name="Baker S.C."/>
            <person name="Pink R."/>
            <person name="Carter D.R."/>
            <person name="Collins A."/>
            <person name="Tomlin J."/>
            <person name="Gibbs M."/>
            <person name="Breuker C.J."/>
        </authorList>
    </citation>
    <scope>NUCLEOTIDE SEQUENCE</scope>
    <source>
        <tissue evidence="1">Ovary</tissue>
    </source>
</reference>
<evidence type="ECO:0000313" key="1">
    <source>
        <dbReference type="EMBL" id="JAA81690.1"/>
    </source>
</evidence>
<reference evidence="1" key="2">
    <citation type="submission" date="2013-05" db="EMBL/GenBank/DDBJ databases">
        <authorList>
            <person name="Carter J.-M."/>
            <person name="Baker S.C."/>
            <person name="Pink R."/>
            <person name="Carter D.R.F."/>
            <person name="Collins A."/>
            <person name="Tomlin J."/>
            <person name="Gibbs M."/>
            <person name="Breuker C.J."/>
        </authorList>
    </citation>
    <scope>NUCLEOTIDE SEQUENCE</scope>
    <source>
        <tissue evidence="1">Ovary</tissue>
    </source>
</reference>